<gene>
    <name evidence="1" type="ORF">Patl1_23688</name>
</gene>
<evidence type="ECO:0000313" key="1">
    <source>
        <dbReference type="EMBL" id="KAJ0079825.1"/>
    </source>
</evidence>
<comment type="caution">
    <text evidence="1">The sequence shown here is derived from an EMBL/GenBank/DDBJ whole genome shotgun (WGS) entry which is preliminary data.</text>
</comment>
<accession>A0ACC0ZYR9</accession>
<proteinExistence type="predicted"/>
<reference evidence="2" key="1">
    <citation type="journal article" date="2023" name="G3 (Bethesda)">
        <title>Genome assembly and association tests identify interacting loci associated with vigor, precocity, and sex in interspecific pistachio rootstocks.</title>
        <authorList>
            <person name="Palmer W."/>
            <person name="Jacygrad E."/>
            <person name="Sagayaradj S."/>
            <person name="Cavanaugh K."/>
            <person name="Han R."/>
            <person name="Bertier L."/>
            <person name="Beede B."/>
            <person name="Kafkas S."/>
            <person name="Golino D."/>
            <person name="Preece J."/>
            <person name="Michelmore R."/>
        </authorList>
    </citation>
    <scope>NUCLEOTIDE SEQUENCE [LARGE SCALE GENOMIC DNA]</scope>
</reference>
<sequence length="575" mass="66591">MEIKRIVGECKEVNEDDLRKMPYLKAIVLEGLRRHPPTHLGLPHAVTEDVILDGFYASIYFSVADIKLDSEVWEDPMAFKPESSSLTLSTLPKISTIKLPPGPSTSSIIVNFLRFYKSFGDLERLLLTFHAKFGPIISLPFGSKPAIFIADHSLAHQALVEKGAIFSDRPQSPDGTNQNYISTAFYGSTWRLLRRNLTAEILDSSHIKSFSNARKWVLQNLLEGLKLNSKSDHPIIVMDYFLPSMFSLLGLMCFGKQLERERINELMKVQRRVLMNFSRVSIMQLWPRFTKIVFRKQWDELVQARQQLTDVWIPIIRHRKKMKEKENQHEQNGDEYILSYVDTLLELQHPEEKRNLNEEEIVHLSSEFLNAGTDTTSALLQWTMANLVKYQHIQEKLFMEIKGVVGDNAEYVKEEDLQKMPYLKAVILEVLRRHPPGRINFPRAVSEDTVLNGYVVPKNGTVNFMIGQMAIDPEVWESPLSFRPERFLRNDNYDEMFDITGSKEIKMMPFGAGRRICPGMSLAILHLEYFVANLVWRFEWKCVDGEDVDMEEKLEFSIVMKNPLQAHVFPRLRRV</sequence>
<protein>
    <submittedName>
        <fullName evidence="1">Uncharacterized protein</fullName>
    </submittedName>
</protein>
<organism evidence="1 2">
    <name type="scientific">Pistacia atlantica</name>
    <dbReference type="NCBI Taxonomy" id="434234"/>
    <lineage>
        <taxon>Eukaryota</taxon>
        <taxon>Viridiplantae</taxon>
        <taxon>Streptophyta</taxon>
        <taxon>Embryophyta</taxon>
        <taxon>Tracheophyta</taxon>
        <taxon>Spermatophyta</taxon>
        <taxon>Magnoliopsida</taxon>
        <taxon>eudicotyledons</taxon>
        <taxon>Gunneridae</taxon>
        <taxon>Pentapetalae</taxon>
        <taxon>rosids</taxon>
        <taxon>malvids</taxon>
        <taxon>Sapindales</taxon>
        <taxon>Anacardiaceae</taxon>
        <taxon>Pistacia</taxon>
    </lineage>
</organism>
<dbReference type="Proteomes" id="UP001164250">
    <property type="component" value="Chromosome 13"/>
</dbReference>
<dbReference type="EMBL" id="CM047909">
    <property type="protein sequence ID" value="KAJ0079825.1"/>
    <property type="molecule type" value="Genomic_DNA"/>
</dbReference>
<evidence type="ECO:0000313" key="2">
    <source>
        <dbReference type="Proteomes" id="UP001164250"/>
    </source>
</evidence>
<name>A0ACC0ZYR9_9ROSI</name>
<keyword evidence="2" id="KW-1185">Reference proteome</keyword>